<keyword evidence="2" id="KW-1185">Reference proteome</keyword>
<dbReference type="Proteomes" id="UP000320811">
    <property type="component" value="Unassembled WGS sequence"/>
</dbReference>
<comment type="caution">
    <text evidence="1">The sequence shown here is derived from an EMBL/GenBank/DDBJ whole genome shotgun (WGS) entry which is preliminary data.</text>
</comment>
<evidence type="ECO:0000313" key="2">
    <source>
        <dbReference type="Proteomes" id="UP000320811"/>
    </source>
</evidence>
<dbReference type="EMBL" id="VIWO01000001">
    <property type="protein sequence ID" value="TWF44418.1"/>
    <property type="molecule type" value="Genomic_DNA"/>
</dbReference>
<accession>A0A561Q214</accession>
<reference evidence="1 2" key="1">
    <citation type="submission" date="2019-06" db="EMBL/GenBank/DDBJ databases">
        <title>Sorghum-associated microbial communities from plants grown in Nebraska, USA.</title>
        <authorList>
            <person name="Schachtman D."/>
        </authorList>
    </citation>
    <scope>NUCLEOTIDE SEQUENCE [LARGE SCALE GENOMIC DNA]</scope>
    <source>
        <strain evidence="1 2">1209</strain>
    </source>
</reference>
<sequence>MLTGFFFEQKAEGGKQKAIEMIDQSELILFNIFLQSRQ</sequence>
<evidence type="ECO:0000313" key="1">
    <source>
        <dbReference type="EMBL" id="TWF44418.1"/>
    </source>
</evidence>
<protein>
    <submittedName>
        <fullName evidence="1">Uncharacterized protein</fullName>
    </submittedName>
</protein>
<dbReference type="AlphaFoldDB" id="A0A561Q214"/>
<gene>
    <name evidence="1" type="ORF">FHW36_101338</name>
</gene>
<proteinExistence type="predicted"/>
<name>A0A561Q214_9BACT</name>
<organism evidence="1 2">
    <name type="scientific">Chitinophaga polysaccharea</name>
    <dbReference type="NCBI Taxonomy" id="1293035"/>
    <lineage>
        <taxon>Bacteria</taxon>
        <taxon>Pseudomonadati</taxon>
        <taxon>Bacteroidota</taxon>
        <taxon>Chitinophagia</taxon>
        <taxon>Chitinophagales</taxon>
        <taxon>Chitinophagaceae</taxon>
        <taxon>Chitinophaga</taxon>
    </lineage>
</organism>